<dbReference type="InterPro" id="IPR011051">
    <property type="entry name" value="RmlC_Cupin_sf"/>
</dbReference>
<reference evidence="3 4" key="1">
    <citation type="journal article" date="2013" name="Int. J. Syst. Evol. Microbiol.">
        <title>Azospirillum humicireducens sp. nov., a nitrogen-fixing bacterium isolated from a microbial fuel cell.</title>
        <authorList>
            <person name="Zhou S."/>
            <person name="Han L."/>
            <person name="Wang Y."/>
            <person name="Yang G."/>
            <person name="Zhuang L."/>
            <person name="Hu P."/>
        </authorList>
    </citation>
    <scope>NUCLEOTIDE SEQUENCE [LARGE SCALE GENOMIC DNA]</scope>
    <source>
        <strain evidence="3 4">SgZ-5</strain>
    </source>
</reference>
<protein>
    <submittedName>
        <fullName evidence="3">Helix-turn-helix domain-containing protein</fullName>
    </submittedName>
</protein>
<dbReference type="GO" id="GO:0005829">
    <property type="term" value="C:cytosol"/>
    <property type="evidence" value="ECO:0007669"/>
    <property type="project" value="TreeGrafter"/>
</dbReference>
<gene>
    <name evidence="3" type="ORF">A6A40_12065</name>
</gene>
<dbReference type="GO" id="GO:0003700">
    <property type="term" value="F:DNA-binding transcription factor activity"/>
    <property type="evidence" value="ECO:0007669"/>
    <property type="project" value="TreeGrafter"/>
</dbReference>
<dbReference type="Gene3D" id="2.60.120.10">
    <property type="entry name" value="Jelly Rolls"/>
    <property type="match status" value="1"/>
</dbReference>
<dbReference type="Pfam" id="PF07883">
    <property type="entry name" value="Cupin_2"/>
    <property type="match status" value="1"/>
</dbReference>
<organism evidence="3 4">
    <name type="scientific">Azospirillum humicireducens</name>
    <dbReference type="NCBI Taxonomy" id="1226968"/>
    <lineage>
        <taxon>Bacteria</taxon>
        <taxon>Pseudomonadati</taxon>
        <taxon>Pseudomonadota</taxon>
        <taxon>Alphaproteobacteria</taxon>
        <taxon>Rhodospirillales</taxon>
        <taxon>Azospirillaceae</taxon>
        <taxon>Azospirillum</taxon>
    </lineage>
</organism>
<dbReference type="Proteomes" id="UP000077405">
    <property type="component" value="Chromosome"/>
</dbReference>
<proteinExistence type="predicted"/>
<dbReference type="Pfam" id="PF01381">
    <property type="entry name" value="HTH_3"/>
    <property type="match status" value="1"/>
</dbReference>
<evidence type="ECO:0000256" key="1">
    <source>
        <dbReference type="ARBA" id="ARBA00023125"/>
    </source>
</evidence>
<dbReference type="SUPFAM" id="SSF51182">
    <property type="entry name" value="RmlC-like cupins"/>
    <property type="match status" value="1"/>
</dbReference>
<dbReference type="InterPro" id="IPR013096">
    <property type="entry name" value="Cupin_2"/>
</dbReference>
<dbReference type="SMART" id="SM00530">
    <property type="entry name" value="HTH_XRE"/>
    <property type="match status" value="1"/>
</dbReference>
<dbReference type="SUPFAM" id="SSF47413">
    <property type="entry name" value="lambda repressor-like DNA-binding domains"/>
    <property type="match status" value="1"/>
</dbReference>
<evidence type="ECO:0000259" key="2">
    <source>
        <dbReference type="PROSITE" id="PS50943"/>
    </source>
</evidence>
<dbReference type="EMBL" id="CP015285">
    <property type="protein sequence ID" value="ANC93205.1"/>
    <property type="molecule type" value="Genomic_DNA"/>
</dbReference>
<dbReference type="InterPro" id="IPR050807">
    <property type="entry name" value="TransReg_Diox_bact_type"/>
</dbReference>
<dbReference type="InterPro" id="IPR001387">
    <property type="entry name" value="Cro/C1-type_HTH"/>
</dbReference>
<dbReference type="GO" id="GO:0003677">
    <property type="term" value="F:DNA binding"/>
    <property type="evidence" value="ECO:0007669"/>
    <property type="project" value="UniProtKB-KW"/>
</dbReference>
<accession>A0A160JJ29</accession>
<feature type="domain" description="HTH cro/C1-type" evidence="2">
    <location>
        <begin position="16"/>
        <end position="70"/>
    </location>
</feature>
<dbReference type="InterPro" id="IPR010982">
    <property type="entry name" value="Lambda_DNA-bd_dom_sf"/>
</dbReference>
<dbReference type="InterPro" id="IPR014710">
    <property type="entry name" value="RmlC-like_jellyroll"/>
</dbReference>
<keyword evidence="4" id="KW-1185">Reference proteome</keyword>
<dbReference type="PROSITE" id="PS50943">
    <property type="entry name" value="HTH_CROC1"/>
    <property type="match status" value="1"/>
</dbReference>
<sequence>MDKSKSDIDSRLAARLRALRADRGLTLDGLAERSGVSRSMISLVERGESSPTASVLDRLAAGLGVTLAALFAEAEREDASPVARRADQVAWTDPATGYRRRNLSPPGYPSPIELVAVELPPGVRVSYDSGNRAATVEQQVHLLDGTIDLTVGEETHRLSTGDCLAMRLDRPTGFHNPTDRTARYIVALTTDGRPALNAVKR</sequence>
<dbReference type="PANTHER" id="PTHR46797">
    <property type="entry name" value="HTH-TYPE TRANSCRIPTIONAL REGULATOR"/>
    <property type="match status" value="1"/>
</dbReference>
<dbReference type="STRING" id="1226968.A6A40_12065"/>
<name>A0A160JJ29_9PROT</name>
<evidence type="ECO:0000313" key="3">
    <source>
        <dbReference type="EMBL" id="ANC93205.1"/>
    </source>
</evidence>
<keyword evidence="1" id="KW-0238">DNA-binding</keyword>
<dbReference type="RefSeq" id="WP_063636260.1">
    <property type="nucleotide sequence ID" value="NZ_CP015285.1"/>
</dbReference>
<dbReference type="CDD" id="cd02209">
    <property type="entry name" value="cupin_XRE_C"/>
    <property type="match status" value="1"/>
</dbReference>
<dbReference type="CDD" id="cd00093">
    <property type="entry name" value="HTH_XRE"/>
    <property type="match status" value="1"/>
</dbReference>
<dbReference type="OrthoDB" id="189170at2"/>
<dbReference type="KEGG" id="ahu:A6A40_12065"/>
<evidence type="ECO:0000313" key="4">
    <source>
        <dbReference type="Proteomes" id="UP000077405"/>
    </source>
</evidence>
<dbReference type="Gene3D" id="1.10.260.40">
    <property type="entry name" value="lambda repressor-like DNA-binding domains"/>
    <property type="match status" value="1"/>
</dbReference>
<dbReference type="AlphaFoldDB" id="A0A160JJ29"/>
<dbReference type="PANTHER" id="PTHR46797:SF10">
    <property type="entry name" value="BLR1115 PROTEIN"/>
    <property type="match status" value="1"/>
</dbReference>